<dbReference type="InterPro" id="IPR003107">
    <property type="entry name" value="HAT"/>
</dbReference>
<name>A0A9D4TX53_CHLVU</name>
<feature type="compositionally biased region" description="Low complexity" evidence="8">
    <location>
        <begin position="825"/>
        <end position="839"/>
    </location>
</feature>
<comment type="caution">
    <text evidence="10">The sequence shown here is derived from an EMBL/GenBank/DDBJ whole genome shotgun (WGS) entry which is preliminary data.</text>
</comment>
<dbReference type="SMART" id="SM00360">
    <property type="entry name" value="RRM"/>
    <property type="match status" value="1"/>
</dbReference>
<dbReference type="Pfam" id="PF05391">
    <property type="entry name" value="Lsm_interact"/>
    <property type="match status" value="1"/>
</dbReference>
<evidence type="ECO:0000256" key="4">
    <source>
        <dbReference type="ARBA" id="ARBA00022884"/>
    </source>
</evidence>
<evidence type="ECO:0000256" key="5">
    <source>
        <dbReference type="ARBA" id="ARBA00023187"/>
    </source>
</evidence>
<evidence type="ECO:0000313" key="10">
    <source>
        <dbReference type="EMBL" id="KAI3436793.1"/>
    </source>
</evidence>
<dbReference type="AlphaFoldDB" id="A0A9D4TX53"/>
<dbReference type="InterPro" id="IPR011990">
    <property type="entry name" value="TPR-like_helical_dom_sf"/>
</dbReference>
<feature type="compositionally biased region" description="Basic and acidic residues" evidence="8">
    <location>
        <begin position="885"/>
        <end position="894"/>
    </location>
</feature>
<dbReference type="GO" id="GO:0005634">
    <property type="term" value="C:nucleus"/>
    <property type="evidence" value="ECO:0007669"/>
    <property type="project" value="UniProtKB-SubCell"/>
</dbReference>
<reference evidence="10" key="2">
    <citation type="submission" date="2020-11" db="EMBL/GenBank/DDBJ databases">
        <authorList>
            <person name="Cecchin M."/>
            <person name="Marcolungo L."/>
            <person name="Rossato M."/>
            <person name="Girolomoni L."/>
            <person name="Cosentino E."/>
            <person name="Cuine S."/>
            <person name="Li-Beisson Y."/>
            <person name="Delledonne M."/>
            <person name="Ballottari M."/>
        </authorList>
    </citation>
    <scope>NUCLEOTIDE SEQUENCE</scope>
    <source>
        <strain evidence="10">211/11P</strain>
        <tissue evidence="10">Whole cell</tissue>
    </source>
</reference>
<feature type="compositionally biased region" description="Gly residues" evidence="8">
    <location>
        <begin position="844"/>
        <end position="884"/>
    </location>
</feature>
<dbReference type="EMBL" id="SIDB01000002">
    <property type="protein sequence ID" value="KAI3436793.1"/>
    <property type="molecule type" value="Genomic_DNA"/>
</dbReference>
<keyword evidence="5" id="KW-0508">mRNA splicing</keyword>
<evidence type="ECO:0000256" key="7">
    <source>
        <dbReference type="PROSITE-ProRule" id="PRU00176"/>
    </source>
</evidence>
<evidence type="ECO:0000256" key="2">
    <source>
        <dbReference type="ARBA" id="ARBA00022664"/>
    </source>
</evidence>
<keyword evidence="3" id="KW-0677">Repeat</keyword>
<dbReference type="Proteomes" id="UP001055712">
    <property type="component" value="Unassembled WGS sequence"/>
</dbReference>
<evidence type="ECO:0000256" key="8">
    <source>
        <dbReference type="SAM" id="MobiDB-lite"/>
    </source>
</evidence>
<reference evidence="10" key="1">
    <citation type="journal article" date="2019" name="Plant J.">
        <title>Chlorella vulgaris genome assembly and annotation reveals the molecular basis for metabolic acclimation to high light conditions.</title>
        <authorList>
            <person name="Cecchin M."/>
            <person name="Marcolungo L."/>
            <person name="Rossato M."/>
            <person name="Girolomoni L."/>
            <person name="Cosentino E."/>
            <person name="Cuine S."/>
            <person name="Li-Beisson Y."/>
            <person name="Delledonne M."/>
            <person name="Ballottari M."/>
        </authorList>
    </citation>
    <scope>NUCLEOTIDE SEQUENCE</scope>
    <source>
        <strain evidence="10">211/11P</strain>
    </source>
</reference>
<keyword evidence="4 7" id="KW-0694">RNA-binding</keyword>
<dbReference type="OrthoDB" id="360390at2759"/>
<dbReference type="Pfam" id="PF00076">
    <property type="entry name" value="RRM_1"/>
    <property type="match status" value="1"/>
</dbReference>
<keyword evidence="6" id="KW-0539">Nucleus</keyword>
<evidence type="ECO:0000256" key="1">
    <source>
        <dbReference type="ARBA" id="ARBA00004123"/>
    </source>
</evidence>
<dbReference type="Pfam" id="PF05843">
    <property type="entry name" value="Suf"/>
    <property type="match status" value="1"/>
</dbReference>
<keyword evidence="2" id="KW-0507">mRNA processing</keyword>
<feature type="compositionally biased region" description="Polar residues" evidence="8">
    <location>
        <begin position="815"/>
        <end position="824"/>
    </location>
</feature>
<dbReference type="PROSITE" id="PS50102">
    <property type="entry name" value="RRM"/>
    <property type="match status" value="1"/>
</dbReference>
<protein>
    <recommendedName>
        <fullName evidence="9">RRM domain-containing protein</fullName>
    </recommendedName>
</protein>
<dbReference type="GO" id="GO:0006397">
    <property type="term" value="P:mRNA processing"/>
    <property type="evidence" value="ECO:0007669"/>
    <property type="project" value="UniProtKB-KW"/>
</dbReference>
<feature type="region of interest" description="Disordered" evidence="8">
    <location>
        <begin position="540"/>
        <end position="733"/>
    </location>
</feature>
<feature type="compositionally biased region" description="Low complexity" evidence="8">
    <location>
        <begin position="670"/>
        <end position="719"/>
    </location>
</feature>
<dbReference type="InterPro" id="IPR012677">
    <property type="entry name" value="Nucleotide-bd_a/b_plait_sf"/>
</dbReference>
<dbReference type="SUPFAM" id="SSF48452">
    <property type="entry name" value="TPR-like"/>
    <property type="match status" value="1"/>
</dbReference>
<feature type="compositionally biased region" description="Low complexity" evidence="8">
    <location>
        <begin position="11"/>
        <end position="27"/>
    </location>
</feature>
<keyword evidence="11" id="KW-1185">Reference proteome</keyword>
<feature type="region of interest" description="Disordered" evidence="8">
    <location>
        <begin position="810"/>
        <end position="925"/>
    </location>
</feature>
<evidence type="ECO:0000313" key="11">
    <source>
        <dbReference type="Proteomes" id="UP001055712"/>
    </source>
</evidence>
<dbReference type="InterPro" id="IPR035979">
    <property type="entry name" value="RBD_domain_sf"/>
</dbReference>
<dbReference type="Gene3D" id="1.25.40.10">
    <property type="entry name" value="Tetratricopeptide repeat domain"/>
    <property type="match status" value="2"/>
</dbReference>
<gene>
    <name evidence="10" type="ORF">D9Q98_006204</name>
</gene>
<dbReference type="InterPro" id="IPR000504">
    <property type="entry name" value="RRM_dom"/>
</dbReference>
<organism evidence="10 11">
    <name type="scientific">Chlorella vulgaris</name>
    <name type="common">Green alga</name>
    <dbReference type="NCBI Taxonomy" id="3077"/>
    <lineage>
        <taxon>Eukaryota</taxon>
        <taxon>Viridiplantae</taxon>
        <taxon>Chlorophyta</taxon>
        <taxon>core chlorophytes</taxon>
        <taxon>Trebouxiophyceae</taxon>
        <taxon>Chlorellales</taxon>
        <taxon>Chlorellaceae</taxon>
        <taxon>Chlorella clade</taxon>
        <taxon>Chlorella</taxon>
    </lineage>
</organism>
<proteinExistence type="predicted"/>
<feature type="compositionally biased region" description="Low complexity" evidence="8">
    <location>
        <begin position="633"/>
        <end position="662"/>
    </location>
</feature>
<dbReference type="GO" id="GO:0008380">
    <property type="term" value="P:RNA splicing"/>
    <property type="evidence" value="ECO:0007669"/>
    <property type="project" value="UniProtKB-KW"/>
</dbReference>
<sequence>MDQADDEVMADGDGSSSENESSDSGFELDISPEDTKLLMQLEKQLKDNPNVYDSHVQFIEVLRRCKMSSRLHEARQAMHAAFPLTEALWLAWLSDEMNGVASAEDIARLEALMSEATADYLSVPLWAQYLEFVRDFDPEVAAGSAEGREKMRALCEQALTAGGLHVSEGSRLWALYLGYERGLLEADPKEEQAERVRSLWTRQLQVPLADGADTLAAYSAWERDTRGEQGWRVPAVVQAGYAKAQHAAELRQPYEASVASGKPATADLLAAYMAYIKVEERGGDPSRVQAVYERAVAAFPVTHYLWLQYTRYLEAHIKVNSVVNAAYARALRNCPWVGQLWSRALRALERSGAADEQHEALYTRALSAGLQSYEDYLEVMLARLDALRRRGADAFPSLRAAFRAAADLLHSYFPSHLDRAFRLTSYWADCEVGLGGDVKAARAVWEAAVKGPAGRHADTWAAYVDFERRRGHTREARTLYKRCYSRKMEEGGQALLCDAWLRFEREEGSAEDHLAACIKAEPILQESQAAAVAAADPAQHAAAQSAAERAPQLSKEEMRAMRQQADPNFSAKRKQRGEESREGGVAATPASEGKGEMLPPPSKKPKTAAAAAAAAAAGSSVDHQAAAGGSGSGKQQDAAAVVAAQAQDGQPQAQQVSRSPAPQQQPPTTQPADQAQEAEGQPQQQRAGGEPSQQQHGRQQQQQHWQQEQQQQQQQQQQQVHKPGGLGWRQQRRSDANTAFVKYLAEGVEEEAVRELFGGCGPLLGVVMGRDKETDRLKGFAYVHFATHEGLEAAIRLNGSEFHGKHILVAPSQPPSVQGQQAHKQQATPMQQPPQQQQQHGGRGRGWGGGSDGGDGGHGGGRGGRGGGRAGGMDGGGRGRGGRGGGREGGRGRGDLPGPKHRSVIDLGSNEPSAATRKPVATSTGFLPRAAALRGKAPGGGAAGADETPKSNAEFRKLFLAKK</sequence>
<dbReference type="InterPro" id="IPR008847">
    <property type="entry name" value="Suf"/>
</dbReference>
<feature type="compositionally biased region" description="Low complexity" evidence="8">
    <location>
        <begin position="540"/>
        <end position="552"/>
    </location>
</feature>
<comment type="subcellular location">
    <subcellularLocation>
        <location evidence="1">Nucleus</location>
    </subcellularLocation>
</comment>
<dbReference type="Gene3D" id="3.30.70.330">
    <property type="match status" value="1"/>
</dbReference>
<accession>A0A9D4TX53</accession>
<feature type="compositionally biased region" description="Low complexity" evidence="8">
    <location>
        <begin position="608"/>
        <end position="617"/>
    </location>
</feature>
<evidence type="ECO:0000256" key="6">
    <source>
        <dbReference type="ARBA" id="ARBA00023242"/>
    </source>
</evidence>
<dbReference type="GO" id="GO:0003723">
    <property type="term" value="F:RNA binding"/>
    <property type="evidence" value="ECO:0007669"/>
    <property type="project" value="UniProtKB-UniRule"/>
</dbReference>
<dbReference type="SUPFAM" id="SSF54928">
    <property type="entry name" value="RNA-binding domain, RBD"/>
    <property type="match status" value="1"/>
</dbReference>
<dbReference type="PANTHER" id="PTHR17204">
    <property type="entry name" value="PRE-MRNA PROCESSING PROTEIN PRP39-RELATED"/>
    <property type="match status" value="1"/>
</dbReference>
<dbReference type="SMART" id="SM00386">
    <property type="entry name" value="HAT"/>
    <property type="match status" value="7"/>
</dbReference>
<evidence type="ECO:0000256" key="3">
    <source>
        <dbReference type="ARBA" id="ARBA00022737"/>
    </source>
</evidence>
<feature type="region of interest" description="Disordered" evidence="8">
    <location>
        <begin position="1"/>
        <end position="29"/>
    </location>
</feature>
<feature type="compositionally biased region" description="Acidic residues" evidence="8">
    <location>
        <begin position="1"/>
        <end position="10"/>
    </location>
</feature>
<feature type="domain" description="RRM" evidence="9">
    <location>
        <begin position="737"/>
        <end position="814"/>
    </location>
</feature>
<evidence type="ECO:0000259" key="9">
    <source>
        <dbReference type="PROSITE" id="PS50102"/>
    </source>
</evidence>
<dbReference type="PANTHER" id="PTHR17204:SF25">
    <property type="entry name" value="RRM DOMAIN-CONTAINING PROTEIN"/>
    <property type="match status" value="1"/>
</dbReference>
<dbReference type="InterPro" id="IPR008669">
    <property type="entry name" value="LSM_interact"/>
</dbReference>